<proteinExistence type="predicted"/>
<keyword evidence="1" id="KW-0472">Membrane</keyword>
<dbReference type="AlphaFoldDB" id="A0A7K1UKP5"/>
<name>A0A7K1UKP5_9MICC</name>
<dbReference type="RefSeq" id="WP_157324524.1">
    <property type="nucleotide sequence ID" value="NZ_BMFX01000057.1"/>
</dbReference>
<evidence type="ECO:0000256" key="1">
    <source>
        <dbReference type="SAM" id="Phobius"/>
    </source>
</evidence>
<keyword evidence="1" id="KW-0812">Transmembrane</keyword>
<sequence length="55" mass="5568">MYGSDSTQAATLAATGTAGAVLWSVIGAGVLILAGLTIITIVGVVRHRTKVKDDQ</sequence>
<comment type="caution">
    <text evidence="2">The sequence shown here is derived from an EMBL/GenBank/DDBJ whole genome shotgun (WGS) entry which is preliminary data.</text>
</comment>
<keyword evidence="1" id="KW-1133">Transmembrane helix</keyword>
<evidence type="ECO:0000313" key="3">
    <source>
        <dbReference type="Proteomes" id="UP000460157"/>
    </source>
</evidence>
<gene>
    <name evidence="2" type="ORF">GNZ21_11605</name>
</gene>
<feature type="transmembrane region" description="Helical" evidence="1">
    <location>
        <begin position="20"/>
        <end position="45"/>
    </location>
</feature>
<accession>A0A7K1UKP5</accession>
<evidence type="ECO:0000313" key="2">
    <source>
        <dbReference type="EMBL" id="MVT26996.1"/>
    </source>
</evidence>
<protein>
    <submittedName>
        <fullName evidence="2">Uncharacterized protein</fullName>
    </submittedName>
</protein>
<reference evidence="2 3" key="1">
    <citation type="submission" date="2019-12" db="EMBL/GenBank/DDBJ databases">
        <title>Nesterenkonia muleiensis sp. nov., a novel actinobacterium isolated from sap of Populus euphratica.</title>
        <authorList>
            <person name="Wang R."/>
        </authorList>
    </citation>
    <scope>NUCLEOTIDE SEQUENCE [LARGE SCALE GENOMIC DNA]</scope>
    <source>
        <strain evidence="2 3">F10</strain>
    </source>
</reference>
<organism evidence="2 3">
    <name type="scientific">Nesterenkonia alkaliphila</name>
    <dbReference type="NCBI Taxonomy" id="1463631"/>
    <lineage>
        <taxon>Bacteria</taxon>
        <taxon>Bacillati</taxon>
        <taxon>Actinomycetota</taxon>
        <taxon>Actinomycetes</taxon>
        <taxon>Micrococcales</taxon>
        <taxon>Micrococcaceae</taxon>
        <taxon>Nesterenkonia</taxon>
    </lineage>
</organism>
<dbReference type="Proteomes" id="UP000460157">
    <property type="component" value="Unassembled WGS sequence"/>
</dbReference>
<keyword evidence="3" id="KW-1185">Reference proteome</keyword>
<dbReference type="EMBL" id="WRPM01000083">
    <property type="protein sequence ID" value="MVT26996.1"/>
    <property type="molecule type" value="Genomic_DNA"/>
</dbReference>